<dbReference type="GO" id="GO:0004521">
    <property type="term" value="F:RNA endonuclease activity"/>
    <property type="evidence" value="ECO:0007669"/>
    <property type="project" value="TreeGrafter"/>
</dbReference>
<dbReference type="Gene3D" id="2.30.30.110">
    <property type="match status" value="1"/>
</dbReference>
<dbReference type="EC" id="3.1.-.-" evidence="1"/>
<dbReference type="InterPro" id="IPR011067">
    <property type="entry name" value="Plasmid_toxin/cell-grow_inhib"/>
</dbReference>
<dbReference type="PIRSF" id="PIRSF033490">
    <property type="entry name" value="MazF"/>
    <property type="match status" value="1"/>
</dbReference>
<dbReference type="STRING" id="1305737.GCA_000526355_01638"/>
<dbReference type="AlphaFoldDB" id="A0A0P7YG78"/>
<dbReference type="eggNOG" id="COG2337">
    <property type="taxonomic scope" value="Bacteria"/>
</dbReference>
<organism evidence="2 3">
    <name type="scientific">Algoriphagus marincola HL-49</name>
    <dbReference type="NCBI Taxonomy" id="1305737"/>
    <lineage>
        <taxon>Bacteria</taxon>
        <taxon>Pseudomonadati</taxon>
        <taxon>Bacteroidota</taxon>
        <taxon>Cytophagia</taxon>
        <taxon>Cytophagales</taxon>
        <taxon>Cyclobacteriaceae</taxon>
        <taxon>Algoriphagus</taxon>
    </lineage>
</organism>
<keyword evidence="1" id="KW-0540">Nuclease</keyword>
<comment type="function">
    <text evidence="1">Toxic component of a type II toxin-antitoxin (TA) system.</text>
</comment>
<dbReference type="GO" id="GO:0016787">
    <property type="term" value="F:hydrolase activity"/>
    <property type="evidence" value="ECO:0007669"/>
    <property type="project" value="UniProtKB-KW"/>
</dbReference>
<evidence type="ECO:0000256" key="1">
    <source>
        <dbReference type="PIRNR" id="PIRNR033490"/>
    </source>
</evidence>
<evidence type="ECO:0000313" key="2">
    <source>
        <dbReference type="EMBL" id="KPQ13667.1"/>
    </source>
</evidence>
<keyword evidence="1" id="KW-0255">Endonuclease</keyword>
<dbReference type="EMBL" id="LJXT01000083">
    <property type="protein sequence ID" value="KPQ13667.1"/>
    <property type="molecule type" value="Genomic_DNA"/>
</dbReference>
<proteinExistence type="inferred from homology"/>
<name>A0A0P7YG78_9BACT</name>
<dbReference type="Pfam" id="PF02452">
    <property type="entry name" value="PemK_toxin"/>
    <property type="match status" value="1"/>
</dbReference>
<dbReference type="GO" id="GO:0006402">
    <property type="term" value="P:mRNA catabolic process"/>
    <property type="evidence" value="ECO:0007669"/>
    <property type="project" value="TreeGrafter"/>
</dbReference>
<dbReference type="InterPro" id="IPR003477">
    <property type="entry name" value="PemK-like"/>
</dbReference>
<reference evidence="2 3" key="1">
    <citation type="submission" date="2015-09" db="EMBL/GenBank/DDBJ databases">
        <title>Identification and resolution of microdiversity through metagenomic sequencing of parallel consortia.</title>
        <authorList>
            <person name="Nelson W.C."/>
            <person name="Romine M.F."/>
            <person name="Lindemann S.R."/>
        </authorList>
    </citation>
    <scope>NUCLEOTIDE SEQUENCE [LARGE SCALE GENOMIC DNA]</scope>
    <source>
        <strain evidence="2">HL-49</strain>
    </source>
</reference>
<comment type="similarity">
    <text evidence="1">Belongs to the PemK/MazF family.</text>
</comment>
<dbReference type="Proteomes" id="UP000050421">
    <property type="component" value="Unassembled WGS sequence"/>
</dbReference>
<dbReference type="PANTHER" id="PTHR33988:SF2">
    <property type="entry name" value="ENDORIBONUCLEASE MAZF"/>
    <property type="match status" value="1"/>
</dbReference>
<gene>
    <name evidence="2" type="ORF">HLUCCX10_12375</name>
</gene>
<protein>
    <recommendedName>
        <fullName evidence="1">mRNA interferase</fullName>
        <ecNumber evidence="1">3.1.-.-</ecNumber>
    </recommendedName>
</protein>
<dbReference type="PATRIC" id="fig|1305737.6.peg.3112"/>
<dbReference type="OrthoDB" id="9808744at2"/>
<accession>A0A0P7YG78</accession>
<dbReference type="SUPFAM" id="SSF50118">
    <property type="entry name" value="Cell growth inhibitor/plasmid maintenance toxic component"/>
    <property type="match status" value="1"/>
</dbReference>
<comment type="caution">
    <text evidence="2">The sequence shown here is derived from an EMBL/GenBank/DDBJ whole genome shotgun (WGS) entry which is preliminary data.</text>
</comment>
<keyword evidence="1" id="KW-0378">Hydrolase</keyword>
<dbReference type="PANTHER" id="PTHR33988">
    <property type="entry name" value="ENDORIBONUCLEASE MAZF-RELATED"/>
    <property type="match status" value="1"/>
</dbReference>
<evidence type="ECO:0000313" key="3">
    <source>
        <dbReference type="Proteomes" id="UP000050421"/>
    </source>
</evidence>
<sequence>MMRQGEVWLVDFAPKIGQEIGKVRPAIIVNHDAVGVLKLKIVVPVTDALKNPKEWLIPVVPNPSNGLFKPSVVDCFQVKSISEQRFIRKVGVLTTKEANAVKIGLIKVLGLI</sequence>
<dbReference type="GO" id="GO:0003677">
    <property type="term" value="F:DNA binding"/>
    <property type="evidence" value="ECO:0007669"/>
    <property type="project" value="InterPro"/>
</dbReference>
<dbReference type="GO" id="GO:0016075">
    <property type="term" value="P:rRNA catabolic process"/>
    <property type="evidence" value="ECO:0007669"/>
    <property type="project" value="TreeGrafter"/>
</dbReference>